<comment type="caution">
    <text evidence="2">The sequence shown here is derived from an EMBL/GenBank/DDBJ whole genome shotgun (WGS) entry which is preliminary data.</text>
</comment>
<proteinExistence type="predicted"/>
<feature type="region of interest" description="Disordered" evidence="1">
    <location>
        <begin position="51"/>
        <end position="99"/>
    </location>
</feature>
<feature type="region of interest" description="Disordered" evidence="1">
    <location>
        <begin position="111"/>
        <end position="138"/>
    </location>
</feature>
<protein>
    <submittedName>
        <fullName evidence="2">Uncharacterized protein</fullName>
    </submittedName>
</protein>
<evidence type="ECO:0000256" key="1">
    <source>
        <dbReference type="SAM" id="MobiDB-lite"/>
    </source>
</evidence>
<dbReference type="Proteomes" id="UP001293254">
    <property type="component" value="Unassembled WGS sequence"/>
</dbReference>
<dbReference type="AlphaFoldDB" id="A0AAE2CGW6"/>
<dbReference type="EMBL" id="JACGWO010000008">
    <property type="protein sequence ID" value="KAK4421806.1"/>
    <property type="molecule type" value="Genomic_DNA"/>
</dbReference>
<reference evidence="2" key="1">
    <citation type="submission" date="2020-06" db="EMBL/GenBank/DDBJ databases">
        <authorList>
            <person name="Li T."/>
            <person name="Hu X."/>
            <person name="Zhang T."/>
            <person name="Song X."/>
            <person name="Zhang H."/>
            <person name="Dai N."/>
            <person name="Sheng W."/>
            <person name="Hou X."/>
            <person name="Wei L."/>
        </authorList>
    </citation>
    <scope>NUCLEOTIDE SEQUENCE</scope>
    <source>
        <strain evidence="2">3651</strain>
        <tissue evidence="2">Leaf</tissue>
    </source>
</reference>
<name>A0AAE2CGW6_9LAMI</name>
<evidence type="ECO:0000313" key="2">
    <source>
        <dbReference type="EMBL" id="KAK4421806.1"/>
    </source>
</evidence>
<accession>A0AAE2CGW6</accession>
<reference evidence="2" key="2">
    <citation type="journal article" date="2024" name="Plant">
        <title>Genomic evolution and insights into agronomic trait innovations of Sesamum species.</title>
        <authorList>
            <person name="Miao H."/>
            <person name="Wang L."/>
            <person name="Qu L."/>
            <person name="Liu H."/>
            <person name="Sun Y."/>
            <person name="Le M."/>
            <person name="Wang Q."/>
            <person name="Wei S."/>
            <person name="Zheng Y."/>
            <person name="Lin W."/>
            <person name="Duan Y."/>
            <person name="Cao H."/>
            <person name="Xiong S."/>
            <person name="Wang X."/>
            <person name="Wei L."/>
            <person name="Li C."/>
            <person name="Ma Q."/>
            <person name="Ju M."/>
            <person name="Zhao R."/>
            <person name="Li G."/>
            <person name="Mu C."/>
            <person name="Tian Q."/>
            <person name="Mei H."/>
            <person name="Zhang T."/>
            <person name="Gao T."/>
            <person name="Zhang H."/>
        </authorList>
    </citation>
    <scope>NUCLEOTIDE SEQUENCE</scope>
    <source>
        <strain evidence="2">3651</strain>
    </source>
</reference>
<organism evidence="2 3">
    <name type="scientific">Sesamum alatum</name>
    <dbReference type="NCBI Taxonomy" id="300844"/>
    <lineage>
        <taxon>Eukaryota</taxon>
        <taxon>Viridiplantae</taxon>
        <taxon>Streptophyta</taxon>
        <taxon>Embryophyta</taxon>
        <taxon>Tracheophyta</taxon>
        <taxon>Spermatophyta</taxon>
        <taxon>Magnoliopsida</taxon>
        <taxon>eudicotyledons</taxon>
        <taxon>Gunneridae</taxon>
        <taxon>Pentapetalae</taxon>
        <taxon>asterids</taxon>
        <taxon>lamiids</taxon>
        <taxon>Lamiales</taxon>
        <taxon>Pedaliaceae</taxon>
        <taxon>Sesamum</taxon>
    </lineage>
</organism>
<keyword evidence="3" id="KW-1185">Reference proteome</keyword>
<gene>
    <name evidence="2" type="ORF">Salat_2131200</name>
</gene>
<evidence type="ECO:0000313" key="3">
    <source>
        <dbReference type="Proteomes" id="UP001293254"/>
    </source>
</evidence>
<sequence length="138" mass="14857">MKGAADELSSRFLRSIIHVTENTLWHVSGHAPHQSNRHPPIYTLVPRVSSTDIPRAGSRPSTAAVLKTHADGSPPFEPTPRGDHFEPSPTHFGQRSSDRLPLLARELLITVVTPPSSRPTPSPPSSTPAPPSSKLTNA</sequence>
<feature type="compositionally biased region" description="Pro residues" evidence="1">
    <location>
        <begin position="116"/>
        <end position="131"/>
    </location>
</feature>